<dbReference type="Pfam" id="PF13041">
    <property type="entry name" value="PPR_2"/>
    <property type="match status" value="1"/>
</dbReference>
<dbReference type="NCBIfam" id="TIGR00756">
    <property type="entry name" value="PPR"/>
    <property type="match status" value="2"/>
</dbReference>
<dbReference type="InterPro" id="IPR002885">
    <property type="entry name" value="PPR_rpt"/>
</dbReference>
<keyword evidence="3" id="KW-0809">Transit peptide</keyword>
<dbReference type="EMBL" id="GBRH01208877">
    <property type="protein sequence ID" value="JAD89018.1"/>
    <property type="molecule type" value="Transcribed_RNA"/>
</dbReference>
<evidence type="ECO:0000313" key="5">
    <source>
        <dbReference type="EMBL" id="JAD89018.1"/>
    </source>
</evidence>
<evidence type="ECO:0000256" key="3">
    <source>
        <dbReference type="ARBA" id="ARBA00022946"/>
    </source>
</evidence>
<feature type="repeat" description="PPR" evidence="4">
    <location>
        <begin position="47"/>
        <end position="81"/>
    </location>
</feature>
<evidence type="ECO:0000256" key="1">
    <source>
        <dbReference type="ARBA" id="ARBA00007626"/>
    </source>
</evidence>
<organism evidence="5">
    <name type="scientific">Arundo donax</name>
    <name type="common">Giant reed</name>
    <name type="synonym">Donax arundinaceus</name>
    <dbReference type="NCBI Taxonomy" id="35708"/>
    <lineage>
        <taxon>Eukaryota</taxon>
        <taxon>Viridiplantae</taxon>
        <taxon>Streptophyta</taxon>
        <taxon>Embryophyta</taxon>
        <taxon>Tracheophyta</taxon>
        <taxon>Spermatophyta</taxon>
        <taxon>Magnoliopsida</taxon>
        <taxon>Liliopsida</taxon>
        <taxon>Poales</taxon>
        <taxon>Poaceae</taxon>
        <taxon>PACMAD clade</taxon>
        <taxon>Arundinoideae</taxon>
        <taxon>Arundineae</taxon>
        <taxon>Arundo</taxon>
    </lineage>
</organism>
<keyword evidence="2" id="KW-0677">Repeat</keyword>
<reference evidence="5" key="1">
    <citation type="submission" date="2014-09" db="EMBL/GenBank/DDBJ databases">
        <authorList>
            <person name="Magalhaes I.L.F."/>
            <person name="Oliveira U."/>
            <person name="Santos F.R."/>
            <person name="Vidigal T.H.D.A."/>
            <person name="Brescovit A.D."/>
            <person name="Santos A.J."/>
        </authorList>
    </citation>
    <scope>NUCLEOTIDE SEQUENCE</scope>
    <source>
        <tissue evidence="5">Shoot tissue taken approximately 20 cm above the soil surface</tissue>
    </source>
</reference>
<sequence length="107" mass="12233">MRRITESGFFPDCISYSTIINELCKMGDTNKAFELWNEMLFKGLKPDIVAYNILIRWCSIHGEFSKALGIYNDMVKNGVQPNWDTCRALFVGTSLMTRKGKTLLLTT</sequence>
<evidence type="ECO:0008006" key="6">
    <source>
        <dbReference type="Google" id="ProtNLM"/>
    </source>
</evidence>
<dbReference type="Gene3D" id="1.25.40.10">
    <property type="entry name" value="Tetratricopeptide repeat domain"/>
    <property type="match status" value="1"/>
</dbReference>
<dbReference type="PROSITE" id="PS51375">
    <property type="entry name" value="PPR"/>
    <property type="match status" value="2"/>
</dbReference>
<feature type="repeat" description="PPR" evidence="4">
    <location>
        <begin position="12"/>
        <end position="46"/>
    </location>
</feature>
<name>A0A0A9DQQ0_ARUDO</name>
<proteinExistence type="inferred from homology"/>
<evidence type="ECO:0000256" key="4">
    <source>
        <dbReference type="PROSITE-ProRule" id="PRU00708"/>
    </source>
</evidence>
<dbReference type="InterPro" id="IPR011990">
    <property type="entry name" value="TPR-like_helical_dom_sf"/>
</dbReference>
<dbReference type="AlphaFoldDB" id="A0A0A9DQQ0"/>
<reference evidence="5" key="2">
    <citation type="journal article" date="2015" name="Data Brief">
        <title>Shoot transcriptome of the giant reed, Arundo donax.</title>
        <authorList>
            <person name="Barrero R.A."/>
            <person name="Guerrero F.D."/>
            <person name="Moolhuijzen P."/>
            <person name="Goolsby J.A."/>
            <person name="Tidwell J."/>
            <person name="Bellgard S.E."/>
            <person name="Bellgard M.I."/>
        </authorList>
    </citation>
    <scope>NUCLEOTIDE SEQUENCE</scope>
    <source>
        <tissue evidence="5">Shoot tissue taken approximately 20 cm above the soil surface</tissue>
    </source>
</reference>
<dbReference type="PANTHER" id="PTHR47939">
    <property type="entry name" value="MEMBRANE-ASSOCIATED SALT-INDUCIBLE PROTEIN-LIKE"/>
    <property type="match status" value="1"/>
</dbReference>
<evidence type="ECO:0000256" key="2">
    <source>
        <dbReference type="ARBA" id="ARBA00022737"/>
    </source>
</evidence>
<accession>A0A0A9DQQ0</accession>
<dbReference type="PANTHER" id="PTHR47939:SF13">
    <property type="entry name" value="OS03G0201400 PROTEIN"/>
    <property type="match status" value="1"/>
</dbReference>
<comment type="similarity">
    <text evidence="1">Belongs to the PPR family. P subfamily.</text>
</comment>
<dbReference type="InterPro" id="IPR050667">
    <property type="entry name" value="PPR-containing_protein"/>
</dbReference>
<protein>
    <recommendedName>
        <fullName evidence="6">Pentatricopeptide repeat-containing protein</fullName>
    </recommendedName>
</protein>